<proteinExistence type="inferred from homology"/>
<dbReference type="Pfam" id="PF06949">
    <property type="entry name" value="DUF1292"/>
    <property type="match status" value="1"/>
</dbReference>
<reference evidence="3 4" key="1">
    <citation type="journal article" date="2017" name="PLoS ONE">
        <title>Development of a real-time PCR for detection of Staphylococcus pseudintermedius using a novel automated comparison of whole-genome sequences.</title>
        <authorList>
            <person name="Verstappen K.M."/>
            <person name="Huijbregts L."/>
            <person name="Spaninks M."/>
            <person name="Wagenaar J.A."/>
            <person name="Fluit A.C."/>
            <person name="Duim B."/>
        </authorList>
    </citation>
    <scope>NUCLEOTIDE SEQUENCE [LARGE SCALE GENOMIC DNA]</scope>
    <source>
        <strain evidence="3 4">215070706401-1</strain>
    </source>
</reference>
<accession>A0A2A4GSD0</accession>
<dbReference type="EMBL" id="MWUU01000001">
    <property type="protein sequence ID" value="PCF57404.1"/>
    <property type="molecule type" value="Genomic_DNA"/>
</dbReference>
<organism evidence="3 4">
    <name type="scientific">Staphylococcus delphini</name>
    <dbReference type="NCBI Taxonomy" id="53344"/>
    <lineage>
        <taxon>Bacteria</taxon>
        <taxon>Bacillati</taxon>
        <taxon>Bacillota</taxon>
        <taxon>Bacilli</taxon>
        <taxon>Bacillales</taxon>
        <taxon>Staphylococcaceae</taxon>
        <taxon>Staphylococcus</taxon>
        <taxon>Staphylococcus intermedius group</taxon>
    </lineage>
</organism>
<dbReference type="InterPro" id="IPR009711">
    <property type="entry name" value="UPF0473"/>
</dbReference>
<dbReference type="NCBIfam" id="NF010214">
    <property type="entry name" value="PRK13678.1-1"/>
    <property type="match status" value="1"/>
</dbReference>
<dbReference type="PANTHER" id="PTHR40066">
    <property type="entry name" value="UPF0473 PROTEIN CBO2561/CLC_2432"/>
    <property type="match status" value="1"/>
</dbReference>
<name>A0A2A4GSD0_9STAP</name>
<evidence type="ECO:0000313" key="3">
    <source>
        <dbReference type="EMBL" id="PCF57404.1"/>
    </source>
</evidence>
<dbReference type="HAMAP" id="MF_01448">
    <property type="entry name" value="UPF0473"/>
    <property type="match status" value="1"/>
</dbReference>
<sequence>MTNENHNQEIEIKNDETLLTLFDEEGNEVLYRKMLEFYHPGFEKEYVILAEEGAQADDDDLIELIPMINEPDESGEGGRFLPVETDEEWDMIEEVVNTNMDDEHDHDHEH</sequence>
<comment type="similarity">
    <text evidence="1 2">Belongs to the UPF0473 family.</text>
</comment>
<evidence type="ECO:0000256" key="2">
    <source>
        <dbReference type="HAMAP-Rule" id="MF_01448"/>
    </source>
</evidence>
<dbReference type="Proteomes" id="UP000218335">
    <property type="component" value="Unassembled WGS sequence"/>
</dbReference>
<protein>
    <recommendedName>
        <fullName evidence="2">UPF0473 protein B5C08_01330</fullName>
    </recommendedName>
</protein>
<dbReference type="PANTHER" id="PTHR40066:SF1">
    <property type="entry name" value="UPF0473 PROTEIN CBO2561_CLC_2432"/>
    <property type="match status" value="1"/>
</dbReference>
<dbReference type="RefSeq" id="WP_019165167.1">
    <property type="nucleotide sequence ID" value="NZ_CP094736.1"/>
</dbReference>
<evidence type="ECO:0000256" key="1">
    <source>
        <dbReference type="ARBA" id="ARBA00008439"/>
    </source>
</evidence>
<evidence type="ECO:0000313" key="4">
    <source>
        <dbReference type="Proteomes" id="UP000218335"/>
    </source>
</evidence>
<comment type="caution">
    <text evidence="3">The sequence shown here is derived from an EMBL/GenBank/DDBJ whole genome shotgun (WGS) entry which is preliminary data.</text>
</comment>
<dbReference type="AlphaFoldDB" id="A0A2A4GSD0"/>
<gene>
    <name evidence="3" type="ORF">B5C08_01330</name>
</gene>